<name>A0A9N8DQQ2_9STRA</name>
<evidence type="ECO:0000313" key="3">
    <source>
        <dbReference type="Proteomes" id="UP001153069"/>
    </source>
</evidence>
<evidence type="ECO:0000259" key="1">
    <source>
        <dbReference type="SMART" id="SM01269"/>
    </source>
</evidence>
<dbReference type="PANTHER" id="PTHR12879:SF8">
    <property type="entry name" value="SPHINGOLIPID DELTA(4)-DESATURASE DES1"/>
    <property type="match status" value="1"/>
</dbReference>
<dbReference type="SMART" id="SM01269">
    <property type="entry name" value="Lipid_DES"/>
    <property type="match status" value="1"/>
</dbReference>
<dbReference type="Pfam" id="PF08557">
    <property type="entry name" value="Lipid_DES"/>
    <property type="match status" value="1"/>
</dbReference>
<dbReference type="GO" id="GO:0046513">
    <property type="term" value="P:ceramide biosynthetic process"/>
    <property type="evidence" value="ECO:0007669"/>
    <property type="project" value="TreeGrafter"/>
</dbReference>
<sequence length="325" mass="37336">MSTPTKATRFTPKDPKIIHAQRQRLILAKYPQIRELYGPDIRLFYSMVAITAAQFTLAYFASKIESNWSFVFVAWSLGGLLTHWLSLGNHELGHNLAFKTPIFNEALGMFANLAQAIPSMMSFKKYHAPHHYHLNDAEKDPDAPTTWEAGFFNTPWRKAAWMMCQSLFYALRPLITMPKPPSAKEIFNVVFVLSFDALLVYSGPTGFRMALFNFISTLLGMGIHPIAGHFISEHYDLYNDDSGQETYSYYGPLNYFAFNVGYHNEHHDFPKISGFNLPKVTAIAPEFYMNLNPHYSWSKIVYDYIMGSDTGPYKRIIRRERPKAQ</sequence>
<reference evidence="2" key="1">
    <citation type="submission" date="2020-06" db="EMBL/GenBank/DDBJ databases">
        <authorList>
            <consortium name="Plant Systems Biology data submission"/>
        </authorList>
    </citation>
    <scope>NUCLEOTIDE SEQUENCE</scope>
    <source>
        <strain evidence="2">D6</strain>
    </source>
</reference>
<dbReference type="PANTHER" id="PTHR12879">
    <property type="entry name" value="SPHINGOLIPID DELTA 4 DESATURASE/C-4 HYDROXYLASE PROTEIN DES2"/>
    <property type="match status" value="1"/>
</dbReference>
<accession>A0A9N8DQQ2</accession>
<comment type="caution">
    <text evidence="2">The sequence shown here is derived from an EMBL/GenBank/DDBJ whole genome shotgun (WGS) entry which is preliminary data.</text>
</comment>
<proteinExistence type="predicted"/>
<organism evidence="2 3">
    <name type="scientific">Seminavis robusta</name>
    <dbReference type="NCBI Taxonomy" id="568900"/>
    <lineage>
        <taxon>Eukaryota</taxon>
        <taxon>Sar</taxon>
        <taxon>Stramenopiles</taxon>
        <taxon>Ochrophyta</taxon>
        <taxon>Bacillariophyta</taxon>
        <taxon>Bacillariophyceae</taxon>
        <taxon>Bacillariophycidae</taxon>
        <taxon>Naviculales</taxon>
        <taxon>Naviculaceae</taxon>
        <taxon>Seminavis</taxon>
    </lineage>
</organism>
<dbReference type="EMBL" id="CAICTM010000270">
    <property type="protein sequence ID" value="CAB9506565.1"/>
    <property type="molecule type" value="Genomic_DNA"/>
</dbReference>
<dbReference type="GO" id="GO:0042284">
    <property type="term" value="F:sphingolipid delta-4 desaturase activity"/>
    <property type="evidence" value="ECO:0007669"/>
    <property type="project" value="TreeGrafter"/>
</dbReference>
<dbReference type="GO" id="GO:0016020">
    <property type="term" value="C:membrane"/>
    <property type="evidence" value="ECO:0007669"/>
    <property type="project" value="GOC"/>
</dbReference>
<gene>
    <name evidence="2" type="ORF">SEMRO_271_G104540.1</name>
</gene>
<dbReference type="OrthoDB" id="200948at2759"/>
<dbReference type="Pfam" id="PF00487">
    <property type="entry name" value="FA_desaturase"/>
    <property type="match status" value="1"/>
</dbReference>
<dbReference type="Proteomes" id="UP001153069">
    <property type="component" value="Unassembled WGS sequence"/>
</dbReference>
<dbReference type="InterPro" id="IPR013866">
    <property type="entry name" value="Sphingolipid_d4-desaturase_N"/>
</dbReference>
<feature type="domain" description="Sphingolipid delta4-desaturase N-terminal" evidence="1">
    <location>
        <begin position="5"/>
        <end position="43"/>
    </location>
</feature>
<protein>
    <submittedName>
        <fullName evidence="2">Sphingolipid delta(4)-desaturase DES1</fullName>
    </submittedName>
</protein>
<dbReference type="AlphaFoldDB" id="A0A9N8DQQ2"/>
<evidence type="ECO:0000313" key="2">
    <source>
        <dbReference type="EMBL" id="CAB9506565.1"/>
    </source>
</evidence>
<dbReference type="InterPro" id="IPR005804">
    <property type="entry name" value="FA_desaturase_dom"/>
</dbReference>
<keyword evidence="3" id="KW-1185">Reference proteome</keyword>